<protein>
    <submittedName>
        <fullName evidence="2">Uncharacterized protein</fullName>
    </submittedName>
</protein>
<dbReference type="OrthoDB" id="2634326at2759"/>
<evidence type="ECO:0000313" key="2">
    <source>
        <dbReference type="EMBL" id="KIY63766.1"/>
    </source>
</evidence>
<accession>A0A0D7B2M2</accession>
<name>A0A0D7B2M2_9AGAR</name>
<dbReference type="EMBL" id="KN880674">
    <property type="protein sequence ID" value="KIY63766.1"/>
    <property type="molecule type" value="Genomic_DNA"/>
</dbReference>
<dbReference type="AlphaFoldDB" id="A0A0D7B2M2"/>
<dbReference type="Proteomes" id="UP000054007">
    <property type="component" value="Unassembled WGS sequence"/>
</dbReference>
<feature type="compositionally biased region" description="Basic residues" evidence="1">
    <location>
        <begin position="430"/>
        <end position="439"/>
    </location>
</feature>
<feature type="compositionally biased region" description="Polar residues" evidence="1">
    <location>
        <begin position="414"/>
        <end position="429"/>
    </location>
</feature>
<feature type="compositionally biased region" description="Low complexity" evidence="1">
    <location>
        <begin position="357"/>
        <end position="413"/>
    </location>
</feature>
<feature type="region of interest" description="Disordered" evidence="1">
    <location>
        <begin position="549"/>
        <end position="573"/>
    </location>
</feature>
<feature type="region of interest" description="Disordered" evidence="1">
    <location>
        <begin position="355"/>
        <end position="452"/>
    </location>
</feature>
<keyword evidence="3" id="KW-1185">Reference proteome</keyword>
<feature type="compositionally biased region" description="Polar residues" evidence="1">
    <location>
        <begin position="561"/>
        <end position="573"/>
    </location>
</feature>
<sequence>MSSIGTSKSYLDSLVCGTFPDPDDPKKILCMTSPNMVALPYPVVHRRWSMCMYDDGRYGLGDHILHPQPFHPTHCHFALCLAPDLSVPDSPRAILHHELTQWDWHFTSSVNAGYGTISRPRAEKLSSEVEALISRYQDLSRQAEDAELPTFATYKSRRPYIFQLRHFVGRLSAPATFSDCVRVWSTVQRIHLEMLAWLDYMETFRELFHDPPEVPRPVDLNRIGAITFDHTAADKLFRIGVPTYFVRPVGEVNLSKINIRLGEDAMKRLLERRIIVRVGHQAGDPGVATLFEPKHPHPPHPVIFYGLATNTYRVHAMYSWLRKDHPLQRAPEEWGDSDLQMLKKYGIYDQQPSLKVPPATAASSSPAAPTAAISSTTSSTGSSSTAGVPTATPASTSISTAATSESASTSVSAPNQPRGAQSGPPSQKGTRGKNVRKPKGPPVPRRDKWTFTNDFMPEPLPIWAVAAARLGQGHKDTSPPKWPGATSGWKDYGVPDPGMVASMSEEQRNHAVLNWCRFRQIIANRIEERRDGLKSPFWRTILTFGAPPSARKSAKPAANAEDSSNNAVGEVTQASKQRAAAMNVFNEAMHSLGIEGDLTDLNLHREVYWRDVRVDDSPLPRATIQAVLADVNEIGFRWELCNLDGVLFDRSAAHRDGHESTSTEPLPSVAERRWEVLGRVSHFQGSCIPDDMYFYNKPRGFSSDNLPSKLCALYELADIMKEWQPKYRMELEAHGQLKAMASTTHTPLLRTMQAVVDMCERKVAETYITAFKDVYDRAPMLPRATFFPMPM</sequence>
<feature type="compositionally biased region" description="Low complexity" evidence="1">
    <location>
        <begin position="549"/>
        <end position="560"/>
    </location>
</feature>
<reference evidence="2 3" key="1">
    <citation type="journal article" date="2015" name="Fungal Genet. Biol.">
        <title>Evolution of novel wood decay mechanisms in Agaricales revealed by the genome sequences of Fistulina hepatica and Cylindrobasidium torrendii.</title>
        <authorList>
            <person name="Floudas D."/>
            <person name="Held B.W."/>
            <person name="Riley R."/>
            <person name="Nagy L.G."/>
            <person name="Koehler G."/>
            <person name="Ransdell A.S."/>
            <person name="Younus H."/>
            <person name="Chow J."/>
            <person name="Chiniquy J."/>
            <person name="Lipzen A."/>
            <person name="Tritt A."/>
            <person name="Sun H."/>
            <person name="Haridas S."/>
            <person name="LaButti K."/>
            <person name="Ohm R.A."/>
            <person name="Kues U."/>
            <person name="Blanchette R.A."/>
            <person name="Grigoriev I.V."/>
            <person name="Minto R.E."/>
            <person name="Hibbett D.S."/>
        </authorList>
    </citation>
    <scope>NUCLEOTIDE SEQUENCE [LARGE SCALE GENOMIC DNA]</scope>
    <source>
        <strain evidence="2 3">FP15055 ss-10</strain>
    </source>
</reference>
<organism evidence="2 3">
    <name type="scientific">Cylindrobasidium torrendii FP15055 ss-10</name>
    <dbReference type="NCBI Taxonomy" id="1314674"/>
    <lineage>
        <taxon>Eukaryota</taxon>
        <taxon>Fungi</taxon>
        <taxon>Dikarya</taxon>
        <taxon>Basidiomycota</taxon>
        <taxon>Agaricomycotina</taxon>
        <taxon>Agaricomycetes</taxon>
        <taxon>Agaricomycetidae</taxon>
        <taxon>Agaricales</taxon>
        <taxon>Marasmiineae</taxon>
        <taxon>Physalacriaceae</taxon>
        <taxon>Cylindrobasidium</taxon>
    </lineage>
</organism>
<evidence type="ECO:0000256" key="1">
    <source>
        <dbReference type="SAM" id="MobiDB-lite"/>
    </source>
</evidence>
<gene>
    <name evidence="2" type="ORF">CYLTODRAFT_493642</name>
</gene>
<evidence type="ECO:0000313" key="3">
    <source>
        <dbReference type="Proteomes" id="UP000054007"/>
    </source>
</evidence>
<proteinExistence type="predicted"/>